<reference evidence="1 2" key="1">
    <citation type="submission" date="2017-07" db="EMBL/GenBank/DDBJ databases">
        <title>Mechanisms for carbon and nitrogen cycling indicate functional differentiation within the Candidate Phyla Radiation.</title>
        <authorList>
            <person name="Danczak R.E."/>
            <person name="Johnston M.D."/>
            <person name="Kenah C."/>
            <person name="Slattery M."/>
            <person name="Wrighton K.C."/>
            <person name="Wilkins M.J."/>
        </authorList>
    </citation>
    <scope>NUCLEOTIDE SEQUENCE [LARGE SCALE GENOMIC DNA]</scope>
    <source>
        <strain evidence="1">Athens1014_28</strain>
    </source>
</reference>
<name>A0A554LPN8_9BACT</name>
<evidence type="ECO:0000313" key="2">
    <source>
        <dbReference type="Proteomes" id="UP000316495"/>
    </source>
</evidence>
<sequence>MMEYEIKNRNFISGHLLGFTHLNNFCMVFRKNIFFSGPFEGHGQLRKKHFFGKPGAWLFNRVNPDL</sequence>
<accession>A0A554LPN8</accession>
<comment type="caution">
    <text evidence="1">The sequence shown here is derived from an EMBL/GenBank/DDBJ whole genome shotgun (WGS) entry which is preliminary data.</text>
</comment>
<evidence type="ECO:0000313" key="1">
    <source>
        <dbReference type="EMBL" id="TSC94846.1"/>
    </source>
</evidence>
<gene>
    <name evidence="1" type="ORF">Athens101428_128</name>
</gene>
<dbReference type="Proteomes" id="UP000316495">
    <property type="component" value="Unassembled WGS sequence"/>
</dbReference>
<dbReference type="EMBL" id="VMGN01000005">
    <property type="protein sequence ID" value="TSC94846.1"/>
    <property type="molecule type" value="Genomic_DNA"/>
</dbReference>
<dbReference type="AlphaFoldDB" id="A0A554LPN8"/>
<organism evidence="1 2">
    <name type="scientific">Candidatus Berkelbacteria bacterium Athens1014_28</name>
    <dbReference type="NCBI Taxonomy" id="2017145"/>
    <lineage>
        <taxon>Bacteria</taxon>
        <taxon>Candidatus Berkelbacteria</taxon>
    </lineage>
</organism>
<proteinExistence type="predicted"/>
<protein>
    <submittedName>
        <fullName evidence="1">Uncharacterized protein</fullName>
    </submittedName>
</protein>